<reference evidence="1 2" key="1">
    <citation type="submission" date="2024-01" db="EMBL/GenBank/DDBJ databases">
        <title>A draft genome for the cacao thread blight pathogen Marasmiellus scandens.</title>
        <authorList>
            <person name="Baruah I.K."/>
            <person name="Leung J."/>
            <person name="Bukari Y."/>
            <person name="Amoako-Attah I."/>
            <person name="Meinhardt L.W."/>
            <person name="Bailey B.A."/>
            <person name="Cohen S.P."/>
        </authorList>
    </citation>
    <scope>NUCLEOTIDE SEQUENCE [LARGE SCALE GENOMIC DNA]</scope>
    <source>
        <strain evidence="1 2">GH-19</strain>
    </source>
</reference>
<gene>
    <name evidence="1" type="ORF">VKT23_002713</name>
</gene>
<proteinExistence type="predicted"/>
<organism evidence="1 2">
    <name type="scientific">Marasmiellus scandens</name>
    <dbReference type="NCBI Taxonomy" id="2682957"/>
    <lineage>
        <taxon>Eukaryota</taxon>
        <taxon>Fungi</taxon>
        <taxon>Dikarya</taxon>
        <taxon>Basidiomycota</taxon>
        <taxon>Agaricomycotina</taxon>
        <taxon>Agaricomycetes</taxon>
        <taxon>Agaricomycetidae</taxon>
        <taxon>Agaricales</taxon>
        <taxon>Marasmiineae</taxon>
        <taxon>Omphalotaceae</taxon>
        <taxon>Marasmiellus</taxon>
    </lineage>
</organism>
<name>A0ABR1K5I2_9AGAR</name>
<protein>
    <recommendedName>
        <fullName evidence="3">MULE transposase domain-containing protein</fullName>
    </recommendedName>
</protein>
<evidence type="ECO:0000313" key="2">
    <source>
        <dbReference type="Proteomes" id="UP001498398"/>
    </source>
</evidence>
<evidence type="ECO:0008006" key="3">
    <source>
        <dbReference type="Google" id="ProtNLM"/>
    </source>
</evidence>
<dbReference type="Proteomes" id="UP001498398">
    <property type="component" value="Unassembled WGS sequence"/>
</dbReference>
<keyword evidence="2" id="KW-1185">Reference proteome</keyword>
<sequence length="215" mass="24607">MERLPSIPVHPHVYEVALEQLKNGSLITAIQCLNTWMYEQEAYRGQKEDKTTQNWCYVLKVRDHCTLYRKLTSLYGINIHHAPQYNLDNWVNSPTNPACHLPSNRGDLLKVCISTPEMDETAYKYVHKKQLILDGTFGVVSLHILLFIAMGVDEQGKGVPVALFLFSAPPDAKATHDNYDTGILTEMLFTWLQHMFRKFVVFQPAIAITDNDARE</sequence>
<dbReference type="EMBL" id="JBANRG010000002">
    <property type="protein sequence ID" value="KAK7471304.1"/>
    <property type="molecule type" value="Genomic_DNA"/>
</dbReference>
<accession>A0ABR1K5I2</accession>
<comment type="caution">
    <text evidence="1">The sequence shown here is derived from an EMBL/GenBank/DDBJ whole genome shotgun (WGS) entry which is preliminary data.</text>
</comment>
<evidence type="ECO:0000313" key="1">
    <source>
        <dbReference type="EMBL" id="KAK7471304.1"/>
    </source>
</evidence>